<dbReference type="KEGG" id="vtu:IX91_20420"/>
<dbReference type="eggNOG" id="ENOG50302MM">
    <property type="taxonomic scope" value="Bacteria"/>
</dbReference>
<dbReference type="Proteomes" id="UP000030071">
    <property type="component" value="Chromosome 2"/>
</dbReference>
<dbReference type="Proteomes" id="UP000003836">
    <property type="component" value="Unassembled WGS sequence"/>
</dbReference>
<dbReference type="EMBL" id="AFWI01000020">
    <property type="protein sequence ID" value="EGU58559.1"/>
    <property type="molecule type" value="Genomic_DNA"/>
</dbReference>
<name>F9T0V7_9VIBR</name>
<evidence type="ECO:0000313" key="3">
    <source>
        <dbReference type="Proteomes" id="UP000003836"/>
    </source>
</evidence>
<sequence>MSIDVEKAYQLSVDINKCHEGLEISVDDSKFIPSLFHSTVIEHHRSIVLLVERKLYSSACTLLRPLFEAYVKGLWFTHCAQDKDFAALRKDKFNKTFGVMVSEIDTVKGSKLATPKGHYWKTLNSFTHSGAALLGRKYNRDTITNSHDEELIESLLDFSANYALLSGIEVSMLSENIEAIKASVELANHKHGL</sequence>
<evidence type="ECO:0000313" key="1">
    <source>
        <dbReference type="EMBL" id="AIW16454.1"/>
    </source>
</evidence>
<keyword evidence="3" id="KW-1185">Reference proteome</keyword>
<reference evidence="1 4" key="3">
    <citation type="submission" date="2014-08" db="EMBL/GenBank/DDBJ databases">
        <title>First Complete Genome Sequence of the Shellfish Pathogen Vibrio tubiashii.</title>
        <authorList>
            <person name="Richards G.P."/>
            <person name="Needleman D.S."/>
            <person name="Watson M.A."/>
            <person name="Bono J.L."/>
        </authorList>
    </citation>
    <scope>NUCLEOTIDE SEQUENCE [LARGE SCALE GENOMIC DNA]</scope>
    <source>
        <strain evidence="1 4">ATCC 19109</strain>
    </source>
</reference>
<gene>
    <name evidence="1" type="ORF">IX91_20420</name>
    <name evidence="2" type="ORF">VITU9109_14738</name>
</gene>
<dbReference type="EMBL" id="CP009355">
    <property type="protein sequence ID" value="AIW16454.1"/>
    <property type="molecule type" value="Genomic_DNA"/>
</dbReference>
<reference evidence="2 3" key="2">
    <citation type="journal article" date="2012" name="Int. J. Syst. Evol. Microbiol.">
        <title>Vibrio caribbeanicus sp. nov., isolated from the marine sponge Scleritoderma cyanea.</title>
        <authorList>
            <person name="Hoffmann M."/>
            <person name="Monday S.R."/>
            <person name="Allard M.W."/>
            <person name="Strain E.A."/>
            <person name="Whittaker P."/>
            <person name="Naum M."/>
            <person name="McCarthy P.J."/>
            <person name="Lopez J.V."/>
            <person name="Fischer M."/>
            <person name="Brown E.W."/>
        </authorList>
    </citation>
    <scope>NUCLEOTIDE SEQUENCE [LARGE SCALE GENOMIC DNA]</scope>
    <source>
        <strain evidence="2 3">ATCC 19109</strain>
    </source>
</reference>
<evidence type="ECO:0000313" key="4">
    <source>
        <dbReference type="Proteomes" id="UP000030071"/>
    </source>
</evidence>
<dbReference type="Pfam" id="PF22491">
    <property type="entry name" value="DUF6988"/>
    <property type="match status" value="1"/>
</dbReference>
<dbReference type="AlphaFoldDB" id="F9T0V7"/>
<protein>
    <submittedName>
        <fullName evidence="1">Uncharacterized protein</fullName>
    </submittedName>
</protein>
<dbReference type="InterPro" id="IPR054257">
    <property type="entry name" value="DUF6988"/>
</dbReference>
<evidence type="ECO:0000313" key="2">
    <source>
        <dbReference type="EMBL" id="EGU58559.1"/>
    </source>
</evidence>
<organism evidence="1 4">
    <name type="scientific">Vibrio tubiashii ATCC 19109</name>
    <dbReference type="NCBI Taxonomy" id="1051646"/>
    <lineage>
        <taxon>Bacteria</taxon>
        <taxon>Pseudomonadati</taxon>
        <taxon>Pseudomonadota</taxon>
        <taxon>Gammaproteobacteria</taxon>
        <taxon>Vibrionales</taxon>
        <taxon>Vibrionaceae</taxon>
        <taxon>Vibrio</taxon>
        <taxon>Vibrio oreintalis group</taxon>
    </lineage>
</organism>
<proteinExistence type="predicted"/>
<dbReference type="STRING" id="1051646.IX91_20420"/>
<accession>F9T0V7</accession>
<dbReference type="GeneID" id="23447089"/>
<reference evidence="2" key="1">
    <citation type="submission" date="2011-08" db="EMBL/GenBank/DDBJ databases">
        <authorList>
            <person name="Hoffman M."/>
            <person name="Strain E.A."/>
            <person name="Brown E."/>
            <person name="Allard M.W."/>
        </authorList>
    </citation>
    <scope>NUCLEOTIDE SEQUENCE</scope>
    <source>
        <strain evidence="2">ATCC 19109</strain>
    </source>
</reference>
<dbReference type="HOGENOM" id="CLU_102873_1_0_6"/>
<dbReference type="RefSeq" id="WP_004743051.1">
    <property type="nucleotide sequence ID" value="NZ_AFWI01000020.1"/>
</dbReference>
<dbReference type="PATRIC" id="fig|1051646.9.peg.4007"/>